<dbReference type="RefSeq" id="WP_021206532.1">
    <property type="nucleotide sequence ID" value="NZ_JAMOIG010000004.1"/>
</dbReference>
<comment type="caution">
    <text evidence="1">The sequence shown here is derived from an EMBL/GenBank/DDBJ whole genome shotgun (WGS) entry which is preliminary data.</text>
</comment>
<gene>
    <name evidence="1" type="ORF">CXL00_16080</name>
</gene>
<proteinExistence type="predicted"/>
<dbReference type="AlphaFoldDB" id="A0A2N8SPA9"/>
<name>A0A2N8SPA9_STUST</name>
<organism evidence="1 2">
    <name type="scientific">Stutzerimonas stutzeri</name>
    <name type="common">Pseudomonas stutzeri</name>
    <dbReference type="NCBI Taxonomy" id="316"/>
    <lineage>
        <taxon>Bacteria</taxon>
        <taxon>Pseudomonadati</taxon>
        <taxon>Pseudomonadota</taxon>
        <taxon>Gammaproteobacteria</taxon>
        <taxon>Pseudomonadales</taxon>
        <taxon>Pseudomonadaceae</taxon>
        <taxon>Stutzerimonas</taxon>
    </lineage>
</organism>
<reference evidence="1 2" key="1">
    <citation type="submission" date="2018-01" db="EMBL/GenBank/DDBJ databases">
        <title>Denitrification phenotypes of diverse strains of Pseudomonas stutzeri.</title>
        <authorList>
            <person name="Milligan D.A."/>
            <person name="Bergaust L."/>
            <person name="Bakken L.R."/>
            <person name="Frostegard A."/>
        </authorList>
    </citation>
    <scope>NUCLEOTIDE SEQUENCE [LARGE SCALE GENOMIC DNA]</scope>
    <source>
        <strain evidence="1 2">28a3</strain>
    </source>
</reference>
<protein>
    <submittedName>
        <fullName evidence="1">Uncharacterized protein</fullName>
    </submittedName>
</protein>
<dbReference type="Proteomes" id="UP000235897">
    <property type="component" value="Unassembled WGS sequence"/>
</dbReference>
<sequence>MSSPLHAGDQCVQSRAGVRDTAKEIGNHMIRAVMPEQHRGAFAPLPALLVAVADGEGKPHESIFGNPVCEPRCGLLFAGFASGDLLQKAPAELIWPEQYATSGVTPSPFQPGTGV</sequence>
<evidence type="ECO:0000313" key="1">
    <source>
        <dbReference type="EMBL" id="PNG04321.1"/>
    </source>
</evidence>
<accession>A0A2N8SPA9</accession>
<dbReference type="EMBL" id="POUW01000006">
    <property type="protein sequence ID" value="PNG04321.1"/>
    <property type="molecule type" value="Genomic_DNA"/>
</dbReference>
<evidence type="ECO:0000313" key="2">
    <source>
        <dbReference type="Proteomes" id="UP000235897"/>
    </source>
</evidence>